<comment type="caution">
    <text evidence="2">The sequence shown here is derived from an EMBL/GenBank/DDBJ whole genome shotgun (WGS) entry which is preliminary data.</text>
</comment>
<dbReference type="CDD" id="cd00229">
    <property type="entry name" value="SGNH_hydrolase"/>
    <property type="match status" value="1"/>
</dbReference>
<dbReference type="InterPro" id="IPR036514">
    <property type="entry name" value="SGNH_hydro_sf"/>
</dbReference>
<keyword evidence="1" id="KW-0732">Signal</keyword>
<dbReference type="GO" id="GO:0016788">
    <property type="term" value="F:hydrolase activity, acting on ester bonds"/>
    <property type="evidence" value="ECO:0007669"/>
    <property type="project" value="UniProtKB-ARBA"/>
</dbReference>
<evidence type="ECO:0000313" key="3">
    <source>
        <dbReference type="Proteomes" id="UP000265798"/>
    </source>
</evidence>
<feature type="chain" id="PRO_5017255841" description="SGNH/GDSL hydrolase family protein" evidence="1">
    <location>
        <begin position="23"/>
        <end position="450"/>
    </location>
</feature>
<dbReference type="SUPFAM" id="SSF52266">
    <property type="entry name" value="SGNH hydrolase"/>
    <property type="match status" value="1"/>
</dbReference>
<sequence length="450" mass="51184">MKNIFFSLGCLAFLTMPTLNLAEDFPRAISLLDPVNTCNTNSHFATNPIYPDRPLPFVTFFGDSLGDFVDLFGYGIYGWSEYLNYHHPEVQWRIQNFAVGGWTTVSIYEAISRCLQIDARNSFLTSNHVAFEAGGNDVFFVSIPLAIMPWKLFSYPNPFPDPNKPETAIVKGIPEQVAENVRGIIRLLRHPQVDKDVLLMGNFPTLSWSPSMGHMGDYFNMGKKLLDDFYLKDQTSLDARWTDFVENTGEYLESLYSKPYDPSQAHDPKLPVFQQYQSSAADWYVRWLYIESKSPTTILSIALGMIQPFVEAVVQQENEYSKNRSHPTKIVPNRKGGNYVHFLPLYNDFLHPDDCNIYFSCFVGHPPLYRDFLPGHVNMLGYVIWSQRLSNKILELGWDEDTIPRNGGVAYTPPGDTDDIVTDIPPHAVDPTPVPIDLLILICLLTGKCW</sequence>
<gene>
    <name evidence="2" type="ORF">DLM75_14875</name>
</gene>
<evidence type="ECO:0000313" key="2">
    <source>
        <dbReference type="EMBL" id="RHX89137.1"/>
    </source>
</evidence>
<name>A0A396Z6D3_9LEPT</name>
<dbReference type="EMBL" id="QHCT01000004">
    <property type="protein sequence ID" value="RHX89137.1"/>
    <property type="molecule type" value="Genomic_DNA"/>
</dbReference>
<accession>A0A396Z6D3</accession>
<reference evidence="3" key="1">
    <citation type="submission" date="2018-05" db="EMBL/GenBank/DDBJ databases">
        <title>Leptospira yasudae sp. nov. and Leptospira stimsonii sp. nov., two pathogenic species of the genus Leptospira isolated from environmental sources.</title>
        <authorList>
            <person name="Casanovas-Massana A."/>
            <person name="Hamond C."/>
            <person name="Santos L.A."/>
            <person name="Hacker K.P."/>
            <person name="Balassiano I."/>
            <person name="Medeiros M.A."/>
            <person name="Reis M.G."/>
            <person name="Ko A.I."/>
            <person name="Wunder E.A."/>
        </authorList>
    </citation>
    <scope>NUCLEOTIDE SEQUENCE [LARGE SCALE GENOMIC DNA]</scope>
    <source>
        <strain evidence="3">Yale</strain>
    </source>
</reference>
<evidence type="ECO:0008006" key="4">
    <source>
        <dbReference type="Google" id="ProtNLM"/>
    </source>
</evidence>
<protein>
    <recommendedName>
        <fullName evidence="4">SGNH/GDSL hydrolase family protein</fullName>
    </recommendedName>
</protein>
<feature type="signal peptide" evidence="1">
    <location>
        <begin position="1"/>
        <end position="22"/>
    </location>
</feature>
<dbReference type="Proteomes" id="UP000265798">
    <property type="component" value="Unassembled WGS sequence"/>
</dbReference>
<dbReference type="AlphaFoldDB" id="A0A396Z6D3"/>
<dbReference type="Gene3D" id="3.40.50.1110">
    <property type="entry name" value="SGNH hydrolase"/>
    <property type="match status" value="1"/>
</dbReference>
<organism evidence="2 3">
    <name type="scientific">Leptospira stimsonii</name>
    <dbReference type="NCBI Taxonomy" id="2202203"/>
    <lineage>
        <taxon>Bacteria</taxon>
        <taxon>Pseudomonadati</taxon>
        <taxon>Spirochaetota</taxon>
        <taxon>Spirochaetia</taxon>
        <taxon>Leptospirales</taxon>
        <taxon>Leptospiraceae</taxon>
        <taxon>Leptospira</taxon>
    </lineage>
</organism>
<proteinExistence type="predicted"/>
<evidence type="ECO:0000256" key="1">
    <source>
        <dbReference type="SAM" id="SignalP"/>
    </source>
</evidence>